<dbReference type="SMART" id="SM00880">
    <property type="entry name" value="CHAD"/>
    <property type="match status" value="1"/>
</dbReference>
<dbReference type="SMART" id="SM01118">
    <property type="entry name" value="CYTH"/>
    <property type="match status" value="1"/>
</dbReference>
<dbReference type="InterPro" id="IPR007899">
    <property type="entry name" value="CHAD_dom"/>
</dbReference>
<keyword evidence="3" id="KW-1185">Reference proteome</keyword>
<sequence length="486" mass="56151">MVEIELKFQVPMIHRVDVSQVFHNKNAQPIHVKTQYYDTAECKLSAAKLQLQLVLQANHWIQTLICEDAKHLGYLEHQVSLGETDAPHVDVTLHQGTPAGAILFEVLGDETQALTLQFETDIVRTLHNIEDQDSQIEVALDVGEIRTEKDHLPIYELKFELKTGSVNRLFSLVTDWVQRYELWLDIRSKAALGGQLRQGLKALPAIQACNPVLVNKLPVEIALREMIASCLQQILPNIAEMMTESNEAEHVHQARVGIRRLRSALRVFGHWSKQTDQTWEVTLKTLFNQLGTIRDRDALEEKLLPRLRAAGAPYVKLPIQPHQEEKHTFKDPSYTTLWLAMIQFIQVPSDSQHEQNIDDDLTELSSAEIKHMHRQLLKDAENCLNLNDMMWHRMRKRLKRLRYCVEFISSLYDKKQVRQYLNALSPVQDILGQYNDVLIAEALFKQQVEQHPQAWFALGWLAAHREQLRLESASALQQLQYAKVFW</sequence>
<name>V2VWL5_9GAMM</name>
<comment type="caution">
    <text evidence="2">The sequence shown here is derived from an EMBL/GenBank/DDBJ whole genome shotgun (WGS) entry which is preliminary data.</text>
</comment>
<dbReference type="RefSeq" id="WP_004899313.1">
    <property type="nucleotide sequence ID" value="NZ_BBTI01000003.1"/>
</dbReference>
<dbReference type="AlphaFoldDB" id="V2VWL5"/>
<dbReference type="Gene3D" id="1.40.20.10">
    <property type="entry name" value="CHAD domain"/>
    <property type="match status" value="1"/>
</dbReference>
<dbReference type="STRING" id="396323.VH98_00395"/>
<dbReference type="Pfam" id="PF01928">
    <property type="entry name" value="CYTH"/>
    <property type="match status" value="1"/>
</dbReference>
<dbReference type="EMBL" id="AYEU01000003">
    <property type="protein sequence ID" value="ESK52144.1"/>
    <property type="molecule type" value="Genomic_DNA"/>
</dbReference>
<dbReference type="InterPro" id="IPR023577">
    <property type="entry name" value="CYTH_domain"/>
</dbReference>
<dbReference type="PATRIC" id="fig|1341683.3.peg.281"/>
<organism evidence="2 3">
    <name type="scientific">Acinetobacter brisouii CIP 110357</name>
    <dbReference type="NCBI Taxonomy" id="1341683"/>
    <lineage>
        <taxon>Bacteria</taxon>
        <taxon>Pseudomonadati</taxon>
        <taxon>Pseudomonadota</taxon>
        <taxon>Gammaproteobacteria</taxon>
        <taxon>Moraxellales</taxon>
        <taxon>Moraxellaceae</taxon>
        <taxon>Acinetobacter</taxon>
    </lineage>
</organism>
<dbReference type="Proteomes" id="UP000018418">
    <property type="component" value="Unassembled WGS sequence"/>
</dbReference>
<dbReference type="PANTHER" id="PTHR39339">
    <property type="entry name" value="SLR1444 PROTEIN"/>
    <property type="match status" value="1"/>
</dbReference>
<dbReference type="InterPro" id="IPR038186">
    <property type="entry name" value="CHAD_dom_sf"/>
</dbReference>
<accession>V2VWL5</accession>
<dbReference type="HOGENOM" id="CLU_040400_3_1_6"/>
<proteinExistence type="predicted"/>
<dbReference type="OrthoDB" id="3034217at2"/>
<dbReference type="PANTHER" id="PTHR39339:SF1">
    <property type="entry name" value="CHAD DOMAIN-CONTAINING PROTEIN"/>
    <property type="match status" value="1"/>
</dbReference>
<evidence type="ECO:0000313" key="3">
    <source>
        <dbReference type="Proteomes" id="UP000018418"/>
    </source>
</evidence>
<dbReference type="Gene3D" id="2.40.320.10">
    <property type="entry name" value="Hypothetical Protein Pfu-838710-001"/>
    <property type="match status" value="1"/>
</dbReference>
<dbReference type="Pfam" id="PF05235">
    <property type="entry name" value="CHAD"/>
    <property type="match status" value="1"/>
</dbReference>
<evidence type="ECO:0000313" key="2">
    <source>
        <dbReference type="EMBL" id="ESK52144.1"/>
    </source>
</evidence>
<dbReference type="InterPro" id="IPR033469">
    <property type="entry name" value="CYTH-like_dom_sf"/>
</dbReference>
<evidence type="ECO:0000259" key="1">
    <source>
        <dbReference type="PROSITE" id="PS51708"/>
    </source>
</evidence>
<reference evidence="2 3" key="1">
    <citation type="submission" date="2013-10" db="EMBL/GenBank/DDBJ databases">
        <title>The Genome Sequence of Acinetobacter brisouii CIP 110357.</title>
        <authorList>
            <consortium name="The Broad Institute Genomics Platform"/>
            <consortium name="The Broad Institute Genome Sequencing Center for Infectious Disease"/>
            <person name="Cerqueira G."/>
            <person name="Feldgarden M."/>
            <person name="Courvalin P."/>
            <person name="Grillot-Courvalin C."/>
            <person name="Clermont D."/>
            <person name="Rocha E."/>
            <person name="Yoon E.-J."/>
            <person name="Nemec A."/>
            <person name="Young S.K."/>
            <person name="Zeng Q."/>
            <person name="Gargeya S."/>
            <person name="Fitzgerald M."/>
            <person name="Abouelleil A."/>
            <person name="Alvarado L."/>
            <person name="Berlin A.M."/>
            <person name="Chapman S.B."/>
            <person name="Gainer-Dewar J."/>
            <person name="Goldberg J."/>
            <person name="Gnerre S."/>
            <person name="Griggs A."/>
            <person name="Gujja S."/>
            <person name="Hansen M."/>
            <person name="Howarth C."/>
            <person name="Imamovic A."/>
            <person name="Ireland A."/>
            <person name="Larimer J."/>
            <person name="McCowan C."/>
            <person name="Murphy C."/>
            <person name="Pearson M."/>
            <person name="Poon T.W."/>
            <person name="Priest M."/>
            <person name="Roberts A."/>
            <person name="Saif S."/>
            <person name="Shea T."/>
            <person name="Sykes S."/>
            <person name="Wortman J."/>
            <person name="Nusbaum C."/>
            <person name="Birren B."/>
        </authorList>
    </citation>
    <scope>NUCLEOTIDE SEQUENCE [LARGE SCALE GENOMIC DNA]</scope>
    <source>
        <strain evidence="2 3">CIP 110357</strain>
    </source>
</reference>
<protein>
    <recommendedName>
        <fullName evidence="1">CHAD domain-containing protein</fullName>
    </recommendedName>
</protein>
<dbReference type="PROSITE" id="PS51708">
    <property type="entry name" value="CHAD"/>
    <property type="match status" value="1"/>
</dbReference>
<gene>
    <name evidence="2" type="ORF">P255_00286</name>
</gene>
<feature type="domain" description="CHAD" evidence="1">
    <location>
        <begin position="216"/>
        <end position="485"/>
    </location>
</feature>
<dbReference type="SUPFAM" id="SSF55154">
    <property type="entry name" value="CYTH-like phosphatases"/>
    <property type="match status" value="1"/>
</dbReference>